<dbReference type="EMBL" id="JBBPBN010000024">
    <property type="protein sequence ID" value="KAK9010159.1"/>
    <property type="molecule type" value="Genomic_DNA"/>
</dbReference>
<dbReference type="Proteomes" id="UP001396334">
    <property type="component" value="Unassembled WGS sequence"/>
</dbReference>
<name>A0ABR2RBE2_9ROSI</name>
<comment type="caution">
    <text evidence="1">The sequence shown here is derived from an EMBL/GenBank/DDBJ whole genome shotgun (WGS) entry which is preliminary data.</text>
</comment>
<proteinExistence type="predicted"/>
<gene>
    <name evidence="1" type="ORF">V6N11_036673</name>
</gene>
<protein>
    <submittedName>
        <fullName evidence="1">Uncharacterized protein</fullName>
    </submittedName>
</protein>
<evidence type="ECO:0000313" key="1">
    <source>
        <dbReference type="EMBL" id="KAK9010159.1"/>
    </source>
</evidence>
<accession>A0ABR2RBE2</accession>
<evidence type="ECO:0000313" key="2">
    <source>
        <dbReference type="Proteomes" id="UP001396334"/>
    </source>
</evidence>
<reference evidence="1 2" key="1">
    <citation type="journal article" date="2024" name="G3 (Bethesda)">
        <title>Genome assembly of Hibiscus sabdariffa L. provides insights into metabolisms of medicinal natural products.</title>
        <authorList>
            <person name="Kim T."/>
        </authorList>
    </citation>
    <scope>NUCLEOTIDE SEQUENCE [LARGE SCALE GENOMIC DNA]</scope>
    <source>
        <strain evidence="1">TK-2024</strain>
        <tissue evidence="1">Old leaves</tissue>
    </source>
</reference>
<dbReference type="InterPro" id="IPR027417">
    <property type="entry name" value="P-loop_NTPase"/>
</dbReference>
<dbReference type="Gene3D" id="3.40.50.300">
    <property type="entry name" value="P-loop containing nucleotide triphosphate hydrolases"/>
    <property type="match status" value="1"/>
</dbReference>
<organism evidence="1 2">
    <name type="scientific">Hibiscus sabdariffa</name>
    <name type="common">roselle</name>
    <dbReference type="NCBI Taxonomy" id="183260"/>
    <lineage>
        <taxon>Eukaryota</taxon>
        <taxon>Viridiplantae</taxon>
        <taxon>Streptophyta</taxon>
        <taxon>Embryophyta</taxon>
        <taxon>Tracheophyta</taxon>
        <taxon>Spermatophyta</taxon>
        <taxon>Magnoliopsida</taxon>
        <taxon>eudicotyledons</taxon>
        <taxon>Gunneridae</taxon>
        <taxon>Pentapetalae</taxon>
        <taxon>rosids</taxon>
        <taxon>malvids</taxon>
        <taxon>Malvales</taxon>
        <taxon>Malvaceae</taxon>
        <taxon>Malvoideae</taxon>
        <taxon>Hibiscus</taxon>
    </lineage>
</organism>
<keyword evidence="2" id="KW-1185">Reference proteome</keyword>
<dbReference type="Pfam" id="PF00406">
    <property type="entry name" value="ADK"/>
    <property type="match status" value="1"/>
</dbReference>
<sequence length="77" mass="8444">MHTWPLPSEATRSRAEIRAKGMCNGCFLNLLGAPHICTGDLVREELASSGSLCKQLTEIVNQGKLVSDENKFIVKKT</sequence>